<evidence type="ECO:0000313" key="9">
    <source>
        <dbReference type="Proteomes" id="UP001208570"/>
    </source>
</evidence>
<keyword evidence="2" id="KW-0597">Phosphoprotein</keyword>
<proteinExistence type="predicted"/>
<dbReference type="SMART" id="SM01244">
    <property type="entry name" value="IRS"/>
    <property type="match status" value="1"/>
</dbReference>
<evidence type="ECO:0000256" key="4">
    <source>
        <dbReference type="ARBA" id="ARBA00023136"/>
    </source>
</evidence>
<dbReference type="Pfam" id="PF02174">
    <property type="entry name" value="IRS"/>
    <property type="match status" value="1"/>
</dbReference>
<sequence>MGCMCSRGQPQDVASGGGGRAFKVVNVDDHGQERNPGRIEITESELIWYQRNKEPIRWPLNSLRRYGFDAELFSFECGRRCPTGPGIYAFKCRQAEALFNLLQESVQRQRTGQEDVMSAPALTTATIPAGHQPLLHNNGHNTSSNGSAVVVVMSRSNRLSGEIATNREAAVAGGGGGAGSGSPLYVNDDVNCHHEYINTKLASQSGAASRTNPGVVAPGGITVVVPPAVVSENEHVIQYAELDLPAVGDNASIGGGGDSTPVHLTNGSCHSVGHQQAMYINIPANDGSGPSAAACPPPLSNGLARQLARPDEPVRGYANIGKPLPGGGAPRMNYAQLDLLSSSDSVANGSNQSPVSPVSSSNPESPTRRTDTYAMIDIERTQALNNRLKNTADDEGSRKTRHNSNIEELL</sequence>
<evidence type="ECO:0000256" key="3">
    <source>
        <dbReference type="ARBA" id="ARBA00022707"/>
    </source>
</evidence>
<gene>
    <name evidence="8" type="ORF">LSH36_533g01047</name>
</gene>
<organism evidence="8 9">
    <name type="scientific">Paralvinella palmiformis</name>
    <dbReference type="NCBI Taxonomy" id="53620"/>
    <lineage>
        <taxon>Eukaryota</taxon>
        <taxon>Metazoa</taxon>
        <taxon>Spiralia</taxon>
        <taxon>Lophotrochozoa</taxon>
        <taxon>Annelida</taxon>
        <taxon>Polychaeta</taxon>
        <taxon>Sedentaria</taxon>
        <taxon>Canalipalpata</taxon>
        <taxon>Terebellida</taxon>
        <taxon>Terebelliformia</taxon>
        <taxon>Alvinellidae</taxon>
        <taxon>Paralvinella</taxon>
    </lineage>
</organism>
<dbReference type="InterPro" id="IPR002404">
    <property type="entry name" value="IRS_PTB"/>
</dbReference>
<dbReference type="GO" id="GO:0005104">
    <property type="term" value="F:fibroblast growth factor receptor binding"/>
    <property type="evidence" value="ECO:0007669"/>
    <property type="project" value="TreeGrafter"/>
</dbReference>
<comment type="subcellular location">
    <subcellularLocation>
        <location evidence="1">Membrane</location>
    </subcellularLocation>
</comment>
<evidence type="ECO:0000256" key="5">
    <source>
        <dbReference type="ARBA" id="ARBA00023288"/>
    </source>
</evidence>
<evidence type="ECO:0000256" key="6">
    <source>
        <dbReference type="SAM" id="MobiDB-lite"/>
    </source>
</evidence>
<evidence type="ECO:0000313" key="8">
    <source>
        <dbReference type="EMBL" id="KAK2147868.1"/>
    </source>
</evidence>
<dbReference type="PANTHER" id="PTHR21258">
    <property type="entry name" value="DOCKING PROTEIN RELATED"/>
    <property type="match status" value="1"/>
</dbReference>
<keyword evidence="4" id="KW-0472">Membrane</keyword>
<dbReference type="SMART" id="SM00310">
    <property type="entry name" value="PTBI"/>
    <property type="match status" value="1"/>
</dbReference>
<dbReference type="GO" id="GO:0005068">
    <property type="term" value="F:transmembrane receptor protein tyrosine kinase adaptor activity"/>
    <property type="evidence" value="ECO:0007669"/>
    <property type="project" value="TreeGrafter"/>
</dbReference>
<dbReference type="Gene3D" id="2.30.29.30">
    <property type="entry name" value="Pleckstrin-homology domain (PH domain)/Phosphotyrosine-binding domain (PTB)"/>
    <property type="match status" value="1"/>
</dbReference>
<dbReference type="EMBL" id="JAODUP010000532">
    <property type="protein sequence ID" value="KAK2147868.1"/>
    <property type="molecule type" value="Genomic_DNA"/>
</dbReference>
<dbReference type="InterPro" id="IPR038742">
    <property type="entry name" value="FRS2_PTB"/>
</dbReference>
<dbReference type="GO" id="GO:0005737">
    <property type="term" value="C:cytoplasm"/>
    <property type="evidence" value="ECO:0007669"/>
    <property type="project" value="TreeGrafter"/>
</dbReference>
<evidence type="ECO:0000256" key="1">
    <source>
        <dbReference type="ARBA" id="ARBA00004370"/>
    </source>
</evidence>
<protein>
    <recommendedName>
        <fullName evidence="7">IRS-type PTB domain-containing protein</fullName>
    </recommendedName>
</protein>
<feature type="region of interest" description="Disordered" evidence="6">
    <location>
        <begin position="383"/>
        <end position="410"/>
    </location>
</feature>
<dbReference type="GO" id="GO:0008543">
    <property type="term" value="P:fibroblast growth factor receptor signaling pathway"/>
    <property type="evidence" value="ECO:0007669"/>
    <property type="project" value="TreeGrafter"/>
</dbReference>
<dbReference type="InterPro" id="IPR011993">
    <property type="entry name" value="PH-like_dom_sf"/>
</dbReference>
<feature type="domain" description="IRS-type PTB" evidence="7">
    <location>
        <begin position="14"/>
        <end position="116"/>
    </location>
</feature>
<feature type="region of interest" description="Disordered" evidence="6">
    <location>
        <begin position="343"/>
        <end position="370"/>
    </location>
</feature>
<keyword evidence="3" id="KW-0519">Myristate</keyword>
<dbReference type="InterPro" id="IPR050996">
    <property type="entry name" value="Docking_Protein_DOK"/>
</dbReference>
<keyword evidence="9" id="KW-1185">Reference proteome</keyword>
<evidence type="ECO:0000256" key="2">
    <source>
        <dbReference type="ARBA" id="ARBA00022553"/>
    </source>
</evidence>
<dbReference type="SUPFAM" id="SSF50729">
    <property type="entry name" value="PH domain-like"/>
    <property type="match status" value="1"/>
</dbReference>
<evidence type="ECO:0000259" key="7">
    <source>
        <dbReference type="PROSITE" id="PS51064"/>
    </source>
</evidence>
<dbReference type="AlphaFoldDB" id="A0AAD9J832"/>
<name>A0AAD9J832_9ANNE</name>
<dbReference type="GO" id="GO:0016020">
    <property type="term" value="C:membrane"/>
    <property type="evidence" value="ECO:0007669"/>
    <property type="project" value="UniProtKB-SubCell"/>
</dbReference>
<dbReference type="PANTHER" id="PTHR21258:SF55">
    <property type="entry name" value="FI23523P1"/>
    <property type="match status" value="1"/>
</dbReference>
<feature type="compositionally biased region" description="Low complexity" evidence="6">
    <location>
        <begin position="350"/>
        <end position="365"/>
    </location>
</feature>
<comment type="caution">
    <text evidence="8">The sequence shown here is derived from an EMBL/GenBank/DDBJ whole genome shotgun (WGS) entry which is preliminary data.</text>
</comment>
<dbReference type="PROSITE" id="PS51064">
    <property type="entry name" value="IRS_PTB"/>
    <property type="match status" value="1"/>
</dbReference>
<accession>A0AAD9J832</accession>
<dbReference type="Proteomes" id="UP001208570">
    <property type="component" value="Unassembled WGS sequence"/>
</dbReference>
<reference evidence="8" key="1">
    <citation type="journal article" date="2023" name="Mol. Biol. Evol.">
        <title>Third-Generation Sequencing Reveals the Adaptive Role of the Epigenome in Three Deep-Sea Polychaetes.</title>
        <authorList>
            <person name="Perez M."/>
            <person name="Aroh O."/>
            <person name="Sun Y."/>
            <person name="Lan Y."/>
            <person name="Juniper S.K."/>
            <person name="Young C.R."/>
            <person name="Angers B."/>
            <person name="Qian P.Y."/>
        </authorList>
    </citation>
    <scope>NUCLEOTIDE SEQUENCE</scope>
    <source>
        <strain evidence="8">P08H-3</strain>
    </source>
</reference>
<keyword evidence="5" id="KW-0449">Lipoprotein</keyword>
<dbReference type="CDD" id="cd01202">
    <property type="entry name" value="PTB_FRS2"/>
    <property type="match status" value="1"/>
</dbReference>